<dbReference type="RefSeq" id="WP_369271834.1">
    <property type="nucleotide sequence ID" value="NZ_CP163432.1"/>
</dbReference>
<organism evidence="1">
    <name type="scientific">Streptomyces sp. R11</name>
    <dbReference type="NCBI Taxonomy" id="3238625"/>
    <lineage>
        <taxon>Bacteria</taxon>
        <taxon>Bacillati</taxon>
        <taxon>Actinomycetota</taxon>
        <taxon>Actinomycetes</taxon>
        <taxon>Kitasatosporales</taxon>
        <taxon>Streptomycetaceae</taxon>
        <taxon>Streptomyces</taxon>
    </lineage>
</organism>
<dbReference type="InterPro" id="IPR029058">
    <property type="entry name" value="AB_hydrolase_fold"/>
</dbReference>
<dbReference type="Gene3D" id="3.40.50.1820">
    <property type="entry name" value="alpha/beta hydrolase"/>
    <property type="match status" value="1"/>
</dbReference>
<reference evidence="1" key="1">
    <citation type="submission" date="2024-07" db="EMBL/GenBank/DDBJ databases">
        <authorList>
            <person name="Yu S.T."/>
        </authorList>
    </citation>
    <scope>NUCLEOTIDE SEQUENCE</scope>
    <source>
        <strain evidence="1">R11</strain>
    </source>
</reference>
<dbReference type="SUPFAM" id="SSF53474">
    <property type="entry name" value="alpha/beta-Hydrolases"/>
    <property type="match status" value="1"/>
</dbReference>
<dbReference type="EMBL" id="CP163432">
    <property type="protein sequence ID" value="XDQ11603.1"/>
    <property type="molecule type" value="Genomic_DNA"/>
</dbReference>
<proteinExistence type="predicted"/>
<evidence type="ECO:0008006" key="2">
    <source>
        <dbReference type="Google" id="ProtNLM"/>
    </source>
</evidence>
<gene>
    <name evidence="1" type="ORF">AB5J55_18990</name>
</gene>
<accession>A0AB39N3S9</accession>
<dbReference type="AlphaFoldDB" id="A0AB39N3S9"/>
<sequence length="260" mass="28231">MKKPQLLVFDYPGRRDTKHVSDMRLEDDGFDVRYAMKSELPDELYAESYARVLVRNSGVEPSLVVGVIGYCMAGHLAQEAAAQLTAERGTAPTLILLDSGPCPAEAVEEECRTAFAAFGGDEAVAALDAASCGLLFSAEALRNDPFRTIEEVRNILRSFAMETMADDGASIEEVQDSAELFIKHYVGWITHLIAAHNNAAPRWNGDVLHIVSRDHPFQGDWPGAAATKSVVVDSVGNDPSSEAATRDSILSHIRQTSLAR</sequence>
<name>A0AB39N3S9_9ACTN</name>
<evidence type="ECO:0000313" key="1">
    <source>
        <dbReference type="EMBL" id="XDQ11603.1"/>
    </source>
</evidence>
<protein>
    <recommendedName>
        <fullName evidence="2">Thioesterase domain-containing protein</fullName>
    </recommendedName>
</protein>